<dbReference type="AlphaFoldDB" id="A0AAX2J8W4"/>
<dbReference type="RefSeq" id="WP_005978042.1">
    <property type="nucleotide sequence ID" value="NZ_CABKNW010000002.1"/>
</dbReference>
<reference evidence="1 2" key="1">
    <citation type="submission" date="2018-06" db="EMBL/GenBank/DDBJ databases">
        <authorList>
            <consortium name="Pathogen Informatics"/>
            <person name="Doyle S."/>
        </authorList>
    </citation>
    <scope>NUCLEOTIDE SEQUENCE [LARGE SCALE GENOMIC DNA]</scope>
    <source>
        <strain evidence="1 2">NCTC12112</strain>
    </source>
</reference>
<dbReference type="KEGG" id="ful:C4N20_12960"/>
<dbReference type="EMBL" id="LS483487">
    <property type="protein sequence ID" value="SQJ01246.1"/>
    <property type="molecule type" value="Genomic_DNA"/>
</dbReference>
<evidence type="ECO:0000313" key="1">
    <source>
        <dbReference type="EMBL" id="SQJ01246.1"/>
    </source>
</evidence>
<name>A0AAX2J8W4_9FUSO</name>
<protein>
    <submittedName>
        <fullName evidence="1">Uncharacterized protein</fullName>
    </submittedName>
</protein>
<organism evidence="1 2">
    <name type="scientific">Fusobacterium ulcerans</name>
    <dbReference type="NCBI Taxonomy" id="861"/>
    <lineage>
        <taxon>Bacteria</taxon>
        <taxon>Fusobacteriati</taxon>
        <taxon>Fusobacteriota</taxon>
        <taxon>Fusobacteriia</taxon>
        <taxon>Fusobacteriales</taxon>
        <taxon>Fusobacteriaceae</taxon>
        <taxon>Fusobacterium</taxon>
    </lineage>
</organism>
<gene>
    <name evidence="1" type="ORF">NCTC12112_01156</name>
</gene>
<proteinExistence type="predicted"/>
<accession>A0AAX2J8W4</accession>
<dbReference type="Proteomes" id="UP000249008">
    <property type="component" value="Chromosome 1"/>
</dbReference>
<sequence length="246" mass="28682">MAKLTKEWLEKKLKAISKGIDKSEQDDYNWYFDILWEDFENEDDSIGVIEEYFAKQAVKYPELHPLMRKIVGKLINLNSPEDEVSLDGESAGGSFFATELALVNEKDVLLYAELFQSTNPDHEEPSYFEESFARIIKKYGWSKVIYPLLYAHSFVHSQHNLEIFTIDDAEKLTENLKKDGNLDEFLKGLAEWTNEYDYYDYQLENVFRVLLDEALNLENDEAVENAVEKFESIIAEGNIPKESDFR</sequence>
<evidence type="ECO:0000313" key="2">
    <source>
        <dbReference type="Proteomes" id="UP000249008"/>
    </source>
</evidence>
<dbReference type="GeneID" id="78455728"/>